<dbReference type="EMBL" id="MU858063">
    <property type="protein sequence ID" value="KAK4217045.1"/>
    <property type="molecule type" value="Genomic_DNA"/>
</dbReference>
<dbReference type="GO" id="GO:0003735">
    <property type="term" value="F:structural constituent of ribosome"/>
    <property type="evidence" value="ECO:0007669"/>
    <property type="project" value="TreeGrafter"/>
</dbReference>
<keyword evidence="9" id="KW-1185">Reference proteome</keyword>
<comment type="caution">
    <text evidence="8">The sequence shown here is derived from an EMBL/GenBank/DDBJ whole genome shotgun (WGS) entry which is preliminary data.</text>
</comment>
<sequence length="487" mass="53273">MSVPNCMRCLTRPSAVATAALRPFTVPVSVSLTAAGRVAAFSTTPAQQATPQKGSKTPAGRMDARIKRMANGHVRVGKRLHVGGKKGGTRPKAPLPGERKAYRKRIQLSNSNALPVKDLAELDGEHMLSEKNVAKVLSLPTAVIDQLRTVEAFKPTQTWGLFRDPSLLIRPETVDLMNRMQDSVANKQTLRLVIDGDKLTGKSILLLQALTQAFLKDWIVINIPEAQELTAACTEYAPIPGTEPVQYMQQVYILKLIQAIRKANEKVLSRLTTAYAHPELPQHIPVSSPILALANAAKEPDSAWTVFSALWKELSSNIRGRPPILFALDGLHHIMKISKYRNAAFDLIHSHDLALIKLFTDYLSGQASLPNGGAIIAATSRNNCPVSASLELALEQRLATQNGEEPPAKKPYFKGYDSRVEGAMKSAQVLRIKGVSKLETRSLMEYWAASGLLRTTVDEVAVSEKWMLGGNGVLGEMERASLLTMRL</sequence>
<accession>A0AAN7BDI2</accession>
<evidence type="ECO:0000256" key="7">
    <source>
        <dbReference type="ARBA" id="ARBA00035140"/>
    </source>
</evidence>
<comment type="similarity">
    <text evidence="2">Belongs to the mitochondrion-specific ribosomal protein mS29 family.</text>
</comment>
<evidence type="ECO:0000256" key="4">
    <source>
        <dbReference type="ARBA" id="ARBA00022980"/>
    </source>
</evidence>
<evidence type="ECO:0000256" key="1">
    <source>
        <dbReference type="ARBA" id="ARBA00004173"/>
    </source>
</evidence>
<dbReference type="AlphaFoldDB" id="A0AAN7BDI2"/>
<evidence type="ECO:0000256" key="2">
    <source>
        <dbReference type="ARBA" id="ARBA00009863"/>
    </source>
</evidence>
<name>A0AAN7BDI2_9PEZI</name>
<evidence type="ECO:0000313" key="9">
    <source>
        <dbReference type="Proteomes" id="UP001301769"/>
    </source>
</evidence>
<dbReference type="PANTHER" id="PTHR12810:SF0">
    <property type="entry name" value="SMALL RIBOSOMAL SUBUNIT PROTEIN MS29"/>
    <property type="match status" value="1"/>
</dbReference>
<proteinExistence type="inferred from homology"/>
<dbReference type="InterPro" id="IPR017082">
    <property type="entry name" value="Ribosomal_mS29_fun"/>
</dbReference>
<reference evidence="8" key="1">
    <citation type="journal article" date="2023" name="Mol. Phylogenet. Evol.">
        <title>Genome-scale phylogeny and comparative genomics of the fungal order Sordariales.</title>
        <authorList>
            <person name="Hensen N."/>
            <person name="Bonometti L."/>
            <person name="Westerberg I."/>
            <person name="Brannstrom I.O."/>
            <person name="Guillou S."/>
            <person name="Cros-Aarteil S."/>
            <person name="Calhoun S."/>
            <person name="Haridas S."/>
            <person name="Kuo A."/>
            <person name="Mondo S."/>
            <person name="Pangilinan J."/>
            <person name="Riley R."/>
            <person name="LaButti K."/>
            <person name="Andreopoulos B."/>
            <person name="Lipzen A."/>
            <person name="Chen C."/>
            <person name="Yan M."/>
            <person name="Daum C."/>
            <person name="Ng V."/>
            <person name="Clum A."/>
            <person name="Steindorff A."/>
            <person name="Ohm R.A."/>
            <person name="Martin F."/>
            <person name="Silar P."/>
            <person name="Natvig D.O."/>
            <person name="Lalanne C."/>
            <person name="Gautier V."/>
            <person name="Ament-Velasquez S.L."/>
            <person name="Kruys A."/>
            <person name="Hutchinson M.I."/>
            <person name="Powell A.J."/>
            <person name="Barry K."/>
            <person name="Miller A.N."/>
            <person name="Grigoriev I.V."/>
            <person name="Debuchy R."/>
            <person name="Gladieux P."/>
            <person name="Hiltunen Thoren M."/>
            <person name="Johannesson H."/>
        </authorList>
    </citation>
    <scope>NUCLEOTIDE SEQUENCE</scope>
    <source>
        <strain evidence="8">PSN293</strain>
    </source>
</reference>
<evidence type="ECO:0000256" key="6">
    <source>
        <dbReference type="ARBA" id="ARBA00023274"/>
    </source>
</evidence>
<keyword evidence="4" id="KW-0689">Ribosomal protein</keyword>
<evidence type="ECO:0000256" key="5">
    <source>
        <dbReference type="ARBA" id="ARBA00023128"/>
    </source>
</evidence>
<dbReference type="Proteomes" id="UP001301769">
    <property type="component" value="Unassembled WGS sequence"/>
</dbReference>
<comment type="subcellular location">
    <subcellularLocation>
        <location evidence="1">Mitochondrion</location>
    </subcellularLocation>
</comment>
<evidence type="ECO:0000313" key="8">
    <source>
        <dbReference type="EMBL" id="KAK4217045.1"/>
    </source>
</evidence>
<dbReference type="PIRSF" id="PIRSF036996">
    <property type="entry name" value="RSM23"/>
    <property type="match status" value="1"/>
</dbReference>
<dbReference type="GO" id="GO:0005763">
    <property type="term" value="C:mitochondrial small ribosomal subunit"/>
    <property type="evidence" value="ECO:0007669"/>
    <property type="project" value="InterPro"/>
</dbReference>
<organism evidence="8 9">
    <name type="scientific">Rhypophila decipiens</name>
    <dbReference type="NCBI Taxonomy" id="261697"/>
    <lineage>
        <taxon>Eukaryota</taxon>
        <taxon>Fungi</taxon>
        <taxon>Dikarya</taxon>
        <taxon>Ascomycota</taxon>
        <taxon>Pezizomycotina</taxon>
        <taxon>Sordariomycetes</taxon>
        <taxon>Sordariomycetidae</taxon>
        <taxon>Sordariales</taxon>
        <taxon>Naviculisporaceae</taxon>
        <taxon>Rhypophila</taxon>
    </lineage>
</organism>
<dbReference type="GO" id="GO:0032543">
    <property type="term" value="P:mitochondrial translation"/>
    <property type="evidence" value="ECO:0007669"/>
    <property type="project" value="InterPro"/>
</dbReference>
<keyword evidence="5" id="KW-0496">Mitochondrion</keyword>
<dbReference type="PANTHER" id="PTHR12810">
    <property type="entry name" value="MITOCHONDRIAL 28S RIBOSOMAL PROTEIN S29"/>
    <property type="match status" value="1"/>
</dbReference>
<evidence type="ECO:0000256" key="3">
    <source>
        <dbReference type="ARBA" id="ARBA00022946"/>
    </source>
</evidence>
<protein>
    <recommendedName>
        <fullName evidence="7">Small ribosomal subunit protein mS29</fullName>
    </recommendedName>
</protein>
<keyword evidence="6" id="KW-0687">Ribonucleoprotein</keyword>
<reference evidence="8" key="2">
    <citation type="submission" date="2023-05" db="EMBL/GenBank/DDBJ databases">
        <authorList>
            <consortium name="Lawrence Berkeley National Laboratory"/>
            <person name="Steindorff A."/>
            <person name="Hensen N."/>
            <person name="Bonometti L."/>
            <person name="Westerberg I."/>
            <person name="Brannstrom I.O."/>
            <person name="Guillou S."/>
            <person name="Cros-Aarteil S."/>
            <person name="Calhoun S."/>
            <person name="Haridas S."/>
            <person name="Kuo A."/>
            <person name="Mondo S."/>
            <person name="Pangilinan J."/>
            <person name="Riley R."/>
            <person name="Labutti K."/>
            <person name="Andreopoulos B."/>
            <person name="Lipzen A."/>
            <person name="Chen C."/>
            <person name="Yanf M."/>
            <person name="Daum C."/>
            <person name="Ng V."/>
            <person name="Clum A."/>
            <person name="Ohm R."/>
            <person name="Martin F."/>
            <person name="Silar P."/>
            <person name="Natvig D."/>
            <person name="Lalanne C."/>
            <person name="Gautier V."/>
            <person name="Ament-Velasquez S.L."/>
            <person name="Kruys A."/>
            <person name="Hutchinson M.I."/>
            <person name="Powell A.J."/>
            <person name="Barry K."/>
            <person name="Miller A.N."/>
            <person name="Grigoriev I.V."/>
            <person name="Debuchy R."/>
            <person name="Gladieux P."/>
            <person name="Thoren M.H."/>
            <person name="Johannesson H."/>
        </authorList>
    </citation>
    <scope>NUCLEOTIDE SEQUENCE</scope>
    <source>
        <strain evidence="8">PSN293</strain>
    </source>
</reference>
<keyword evidence="3" id="KW-0809">Transit peptide</keyword>
<gene>
    <name evidence="8" type="ORF">QBC37DRAFT_415857</name>
</gene>
<dbReference type="Pfam" id="PF10236">
    <property type="entry name" value="DAP3"/>
    <property type="match status" value="1"/>
</dbReference>
<dbReference type="InterPro" id="IPR019368">
    <property type="entry name" value="Ribosomal_mS29"/>
</dbReference>